<keyword evidence="3" id="KW-1185">Reference proteome</keyword>
<dbReference type="eggNOG" id="COG1433">
    <property type="taxonomic scope" value="Bacteria"/>
</dbReference>
<dbReference type="PANTHER" id="PTHR42983">
    <property type="entry name" value="DINITROGENASE IRON-MOLYBDENUM COFACTOR PROTEIN-RELATED"/>
    <property type="match status" value="1"/>
</dbReference>
<dbReference type="Gene3D" id="3.30.420.130">
    <property type="entry name" value="Dinitrogenase iron-molybdenum cofactor biosynthesis domain"/>
    <property type="match status" value="1"/>
</dbReference>
<proteinExistence type="predicted"/>
<dbReference type="STRING" id="500633.CLOHIR_01501"/>
<evidence type="ECO:0000313" key="2">
    <source>
        <dbReference type="EMBL" id="EEA84873.1"/>
    </source>
</evidence>
<dbReference type="HOGENOM" id="CLU_104194_0_0_9"/>
<name>B6G045_PEPHT</name>
<dbReference type="RefSeq" id="WP_006440420.1">
    <property type="nucleotide sequence ID" value="NZ_DS995356.1"/>
</dbReference>
<dbReference type="InterPro" id="IPR033913">
    <property type="entry name" value="MTH1175_dom"/>
</dbReference>
<dbReference type="Proteomes" id="UP000003178">
    <property type="component" value="Unassembled WGS sequence"/>
</dbReference>
<evidence type="ECO:0000259" key="1">
    <source>
        <dbReference type="Pfam" id="PF02579"/>
    </source>
</evidence>
<reference evidence="2 3" key="1">
    <citation type="submission" date="2008-09" db="EMBL/GenBank/DDBJ databases">
        <authorList>
            <person name="Fulton L."/>
            <person name="Clifton S."/>
            <person name="Fulton B."/>
            <person name="Xu J."/>
            <person name="Minx P."/>
            <person name="Pepin K.H."/>
            <person name="Johnson M."/>
            <person name="Thiruvilangam P."/>
            <person name="Bhonagiri V."/>
            <person name="Nash W.E."/>
            <person name="Mardis E.R."/>
            <person name="Wilson R.K."/>
        </authorList>
    </citation>
    <scope>NUCLEOTIDE SEQUENCE [LARGE SCALE GENOMIC DNA]</scope>
    <source>
        <strain evidence="2 3">DSM 13275</strain>
    </source>
</reference>
<feature type="domain" description="Dinitrogenase iron-molybdenum cofactor biosynthesis" evidence="1">
    <location>
        <begin position="13"/>
        <end position="102"/>
    </location>
</feature>
<dbReference type="AlphaFoldDB" id="B6G045"/>
<dbReference type="PANTHER" id="PTHR42983:SF1">
    <property type="entry name" value="IRON-MOLYBDENUM PROTEIN"/>
    <property type="match status" value="1"/>
</dbReference>
<dbReference type="Pfam" id="PF02579">
    <property type="entry name" value="Nitro_FeMo-Co"/>
    <property type="match status" value="1"/>
</dbReference>
<accession>B6G045</accession>
<dbReference type="CDD" id="cd00851">
    <property type="entry name" value="MTH1175"/>
    <property type="match status" value="1"/>
</dbReference>
<sequence length="122" mass="13288">MRIAIPVDEKNIDSEVCISFGRTPYFLIYDTENGNEEILDNSAIAESAGAGIKASQTIVDAEVEVLLTPRCGENAAEVLEAGEVKMYRTFKGTARENIEAFKEGKLEELTEIHAGFHGHGAN</sequence>
<dbReference type="SUPFAM" id="SSF53146">
    <property type="entry name" value="Nitrogenase accessory factor-like"/>
    <property type="match status" value="1"/>
</dbReference>
<dbReference type="InterPro" id="IPR036105">
    <property type="entry name" value="DiNase_FeMo-co_biosyn_sf"/>
</dbReference>
<organism evidence="2 3">
    <name type="scientific">Peptacetobacter hiranonis (strain DSM 13275 / JCM 10541 / KCTC 15199 / TO-931)</name>
    <name type="common">Clostridium hiranonis</name>
    <dbReference type="NCBI Taxonomy" id="500633"/>
    <lineage>
        <taxon>Bacteria</taxon>
        <taxon>Bacillati</taxon>
        <taxon>Bacillota</taxon>
        <taxon>Clostridia</taxon>
        <taxon>Peptostreptococcales</taxon>
        <taxon>Peptostreptococcaceae</taxon>
        <taxon>Peptacetobacter</taxon>
    </lineage>
</organism>
<dbReference type="InterPro" id="IPR003731">
    <property type="entry name" value="Di-Nase_FeMo-co_biosynth"/>
</dbReference>
<protein>
    <submittedName>
        <fullName evidence="2">Dinitrogenase iron-molybdenum cofactor</fullName>
    </submittedName>
</protein>
<dbReference type="OrthoDB" id="9807451at2"/>
<evidence type="ECO:0000313" key="3">
    <source>
        <dbReference type="Proteomes" id="UP000003178"/>
    </source>
</evidence>
<gene>
    <name evidence="2" type="ORF">CLOHIR_01501</name>
</gene>
<dbReference type="EMBL" id="ABWP01000060">
    <property type="protein sequence ID" value="EEA84873.1"/>
    <property type="molecule type" value="Genomic_DNA"/>
</dbReference>
<comment type="caution">
    <text evidence="2">The sequence shown here is derived from an EMBL/GenBank/DDBJ whole genome shotgun (WGS) entry which is preliminary data.</text>
</comment>
<reference evidence="2 3" key="2">
    <citation type="submission" date="2008-10" db="EMBL/GenBank/DDBJ databases">
        <title>Draft genome sequence of Clostridium hiranonis (DSM 13275).</title>
        <authorList>
            <person name="Sudarsanam P."/>
            <person name="Ley R."/>
            <person name="Guruge J."/>
            <person name="Turnbaugh P.J."/>
            <person name="Mahowald M."/>
            <person name="Liep D."/>
            <person name="Gordon J."/>
        </authorList>
    </citation>
    <scope>NUCLEOTIDE SEQUENCE [LARGE SCALE GENOMIC DNA]</scope>
    <source>
        <strain evidence="2 3">DSM 13275</strain>
    </source>
</reference>